<dbReference type="Proteomes" id="UP001177021">
    <property type="component" value="Unassembled WGS sequence"/>
</dbReference>
<dbReference type="EMBL" id="CASHSV030000109">
    <property type="protein sequence ID" value="CAJ2649884.1"/>
    <property type="molecule type" value="Genomic_DNA"/>
</dbReference>
<name>A0ACB0K0Y4_TRIPR</name>
<sequence>MEDPIAAGSNNNFIAMANWFAPSPLFIFVNLVIGTIALVTRFNAKPPKKQFQQQLFQRVKSFNLNHYNQNQPKSSESDQCESTQSQLVQKQKPSLLQRVVSFKHEPTQPKTKTHYAQAESEHPWMKPVKLKPVCDEEEEENSKVEMMKRSASEKECSMTFDWEEEEDEEMVERRRPATAMARSETTMCKEDEGVDSKADDFINMFKKQLRLQRLDSFI</sequence>
<gene>
    <name evidence="1" type="ORF">MILVUS5_LOCUS17881</name>
</gene>
<proteinExistence type="predicted"/>
<evidence type="ECO:0000313" key="1">
    <source>
        <dbReference type="EMBL" id="CAJ2649884.1"/>
    </source>
</evidence>
<organism evidence="1 2">
    <name type="scientific">Trifolium pratense</name>
    <name type="common">Red clover</name>
    <dbReference type="NCBI Taxonomy" id="57577"/>
    <lineage>
        <taxon>Eukaryota</taxon>
        <taxon>Viridiplantae</taxon>
        <taxon>Streptophyta</taxon>
        <taxon>Embryophyta</taxon>
        <taxon>Tracheophyta</taxon>
        <taxon>Spermatophyta</taxon>
        <taxon>Magnoliopsida</taxon>
        <taxon>eudicotyledons</taxon>
        <taxon>Gunneridae</taxon>
        <taxon>Pentapetalae</taxon>
        <taxon>rosids</taxon>
        <taxon>fabids</taxon>
        <taxon>Fabales</taxon>
        <taxon>Fabaceae</taxon>
        <taxon>Papilionoideae</taxon>
        <taxon>50 kb inversion clade</taxon>
        <taxon>NPAAA clade</taxon>
        <taxon>Hologalegina</taxon>
        <taxon>IRL clade</taxon>
        <taxon>Trifolieae</taxon>
        <taxon>Trifolium</taxon>
    </lineage>
</organism>
<accession>A0ACB0K0Y4</accession>
<reference evidence="1" key="1">
    <citation type="submission" date="2023-10" db="EMBL/GenBank/DDBJ databases">
        <authorList>
            <person name="Rodriguez Cubillos JULIANA M."/>
            <person name="De Vega J."/>
        </authorList>
    </citation>
    <scope>NUCLEOTIDE SEQUENCE</scope>
</reference>
<comment type="caution">
    <text evidence="1">The sequence shown here is derived from an EMBL/GenBank/DDBJ whole genome shotgun (WGS) entry which is preliminary data.</text>
</comment>
<keyword evidence="2" id="KW-1185">Reference proteome</keyword>
<evidence type="ECO:0000313" key="2">
    <source>
        <dbReference type="Proteomes" id="UP001177021"/>
    </source>
</evidence>
<protein>
    <submittedName>
        <fullName evidence="1">Uncharacterized protein</fullName>
    </submittedName>
</protein>